<feature type="domain" description="Deacetylase PdaC" evidence="2">
    <location>
        <begin position="20"/>
        <end position="115"/>
    </location>
</feature>
<name>A0AAU7PQN3_9FIRM</name>
<dbReference type="Pfam" id="PF11738">
    <property type="entry name" value="DUF3298"/>
    <property type="match status" value="1"/>
</dbReference>
<evidence type="ECO:0000259" key="1">
    <source>
        <dbReference type="Pfam" id="PF11738"/>
    </source>
</evidence>
<reference evidence="3" key="1">
    <citation type="submission" date="2024-06" db="EMBL/GenBank/DDBJ databases">
        <title>Lacrimispora cavernae sp. nov., a novel anaerobe isolated from bat guano pile inside a cave.</title>
        <authorList>
            <person name="Miller S.L."/>
            <person name="Lu N."/>
            <person name="King J."/>
            <person name="Sankaranarayanan K."/>
            <person name="Lawson P.A."/>
        </authorList>
    </citation>
    <scope>NUCLEOTIDE SEQUENCE</scope>
    <source>
        <strain evidence="3">BS-2</strain>
    </source>
</reference>
<dbReference type="InterPro" id="IPR021729">
    <property type="entry name" value="DUF3298"/>
</dbReference>
<protein>
    <submittedName>
        <fullName evidence="3">DUF3298 and DUF4163 domain-containing protein</fullName>
    </submittedName>
</protein>
<evidence type="ECO:0000313" key="3">
    <source>
        <dbReference type="EMBL" id="XBS54714.1"/>
    </source>
</evidence>
<dbReference type="AlphaFoldDB" id="A0AAU7PQN3"/>
<accession>A0AAU7PQN3</accession>
<evidence type="ECO:0000259" key="2">
    <source>
        <dbReference type="Pfam" id="PF13739"/>
    </source>
</evidence>
<dbReference type="Pfam" id="PF13739">
    <property type="entry name" value="PdaC"/>
    <property type="match status" value="1"/>
</dbReference>
<dbReference type="EMBL" id="CP157940">
    <property type="protein sequence ID" value="XBS54714.1"/>
    <property type="molecule type" value="Genomic_DNA"/>
</dbReference>
<sequence length="219" mass="25516">MQTISKKTLTDIMRYNGITVFTYTIHYPHFTTTCSSTSAQSINEFYEFRSRQAENYCRTVLYPQAVDKAMFVQKNQFPFNSHEFLSVYRITYNNDCTTSLFTDQYSYLGGAHGTTTRDSQTWDFCTGKQLGLIDFFPGNPQFTDYIFKGIQQQIEEEMKTTPSQYFDDYAALLRGNFNINGFFTKPSGIVIYYQQYDIAPYVRGIPEFFFPFQDCNPNA</sequence>
<proteinExistence type="predicted"/>
<dbReference type="Gene3D" id="3.90.640.20">
    <property type="entry name" value="Heat-shock cognate protein, ATPase"/>
    <property type="match status" value="1"/>
</dbReference>
<feature type="domain" description="DUF3298" evidence="1">
    <location>
        <begin position="134"/>
        <end position="212"/>
    </location>
</feature>
<gene>
    <name evidence="3" type="ORF">ABFV83_02660</name>
</gene>
<dbReference type="InterPro" id="IPR025303">
    <property type="entry name" value="PdaC"/>
</dbReference>
<organism evidence="3">
    <name type="scientific">Lacrimispora sp. BS-2</name>
    <dbReference type="NCBI Taxonomy" id="3151850"/>
    <lineage>
        <taxon>Bacteria</taxon>
        <taxon>Bacillati</taxon>
        <taxon>Bacillota</taxon>
        <taxon>Clostridia</taxon>
        <taxon>Lachnospirales</taxon>
        <taxon>Lachnospiraceae</taxon>
        <taxon>Lacrimispora</taxon>
    </lineage>
</organism>
<dbReference type="RefSeq" id="WP_349947405.1">
    <property type="nucleotide sequence ID" value="NZ_CP157940.1"/>
</dbReference>
<dbReference type="Gene3D" id="3.30.565.40">
    <property type="entry name" value="Fervidobacterium nodosum Rt17-B1 like"/>
    <property type="match status" value="1"/>
</dbReference>
<dbReference type="InterPro" id="IPR037126">
    <property type="entry name" value="PdaC/RsiV-like_sf"/>
</dbReference>